<dbReference type="InterPro" id="IPR002048">
    <property type="entry name" value="EF_hand_dom"/>
</dbReference>
<dbReference type="InterPro" id="IPR041332">
    <property type="entry name" value="Pan3_CK"/>
</dbReference>
<evidence type="ECO:0000313" key="4">
    <source>
        <dbReference type="Proteomes" id="UP000095280"/>
    </source>
</evidence>
<evidence type="ECO:0000256" key="2">
    <source>
        <dbReference type="SAM" id="MobiDB-lite"/>
    </source>
</evidence>
<dbReference type="PANTHER" id="PTHR23048">
    <property type="entry name" value="MYOSIN LIGHT CHAIN 1, 3"/>
    <property type="match status" value="1"/>
</dbReference>
<accession>A0A1I8HSH9</accession>
<feature type="domain" description="EF-hand" evidence="3">
    <location>
        <begin position="1712"/>
        <end position="1747"/>
    </location>
</feature>
<reference evidence="5" key="1">
    <citation type="submission" date="2016-11" db="UniProtKB">
        <authorList>
            <consortium name="WormBaseParasite"/>
        </authorList>
    </citation>
    <scope>IDENTIFICATION</scope>
</reference>
<dbReference type="FunFam" id="1.10.238.10:FF:000178">
    <property type="entry name" value="Calmodulin-2 A"/>
    <property type="match status" value="1"/>
</dbReference>
<dbReference type="CDD" id="cd00051">
    <property type="entry name" value="EFh"/>
    <property type="match status" value="1"/>
</dbReference>
<dbReference type="GO" id="GO:0016460">
    <property type="term" value="C:myosin II complex"/>
    <property type="evidence" value="ECO:0007669"/>
    <property type="project" value="TreeGrafter"/>
</dbReference>
<name>A0A1I8HSH9_9PLAT</name>
<dbReference type="SUPFAM" id="SSF47473">
    <property type="entry name" value="EF-hand"/>
    <property type="match status" value="1"/>
</dbReference>
<feature type="compositionally biased region" description="Basic and acidic residues" evidence="2">
    <location>
        <begin position="1324"/>
        <end position="1335"/>
    </location>
</feature>
<protein>
    <submittedName>
        <fullName evidence="5">EF-hand domain-containing protein</fullName>
    </submittedName>
</protein>
<dbReference type="Gene3D" id="1.10.238.10">
    <property type="entry name" value="EF-hand"/>
    <property type="match status" value="1"/>
</dbReference>
<sequence>LDMGSQQRLCLVSRDSQQVMLVTYAEVKQWLDSCCAQLNKLMEAGMRQQAEFYSGTQPQADNPAAAWSEAANSTGAAEGALAWRPVVRVRRRRRLLLVLTACRLWRLLRLRLRRRRRRHRLRLRLRRRRRGPSWQAVDGAFDRASARHSRSRLRGQLRRLNLAGTSGAERRLVDRVVLVIVVGRRGGSGGVRGGGGRHRRRLRTKNRKMMSAMRASRMSTMQMNQVALAPRRAFGLGSPPVCIRTMSLYDVIAAPFVATTRMSYQASFSRPGGRSEGDVERLLADGANREGRRTGRFVRRRGAHVQKVHPVVSVGLEAGDGPAGLGWVSQRRRQGEVAQTEPVDLLVGHLIADEAPVRLRRHLPVEFQVVDARPDGGGAGQMSQLAIISEGGHRLPLGSRIQRANHRRAINSSEYEILEALLDQTISGRQIAQTPFDSEAAKVATNSVDIFLWIALHRPAEWLALADHIDALDAEAVLNIGVHFHLHLSVGRLCGAKLRRNVPSIAGVLSGEFHNISQYRRIIIRAGIPLHLGDVIGLELVAVNFQIGWHLRPAHDHQHGALGVVVQTVRGVASVDASVQRLGPAHYQRVVRQVDGQAGILIEVDNGAVFGPLDDEVFLLFQIRDGRADELHLLAFVDAGVLRRHGDFCRLADRHCAAGGAGACGLISAASDRFAILFPSYNGARRAERLAGHDEAAPGGGLGVGGGQDKGWRLAQHIQIGIGVDVAVLISAVALHHQWIFKGEIFEMELLANGGAAVVVLVGRDAVDEPLGVAVGAAGFAAEGVTAALWHGDVGWLLDPVGLAEYIYNKGAGRRTATNLGVGARALYATLAALLDRTITGRQFAQSPFDSEVAKVATNSVDIFLCSALYQLARYRRIIIRAGIPLHLGDVIGLELVAVNFQIGWHLRPAHDHQHGALGVVVQTVRGVASVDASVQRLGPAHYQRVVRQVDGQAGILIEVDNGAVFGPLDDEVFLLFQIRDGRADELHLLAFVDAGVLRRHGDFCRLADRHCAAGGAGACGLISAASDRFAILFPSYNGARRAERLAGHDEAAPGGGLGVGGGQDKGWRLAQHIQIGIGVDVAVLISAVALHHQWIFKGEIFEMELLANGGAAVVVLVGRDAVDEPLGVAVGAAGFAAEGVTAALWHGDVGWLLDPVGLAEYIYNEGAGRRTATNLGVGARALGALHAGLLRHELSSRVQDIGAHEEASNRALRGKVSDVLHACCRPAWLGARASSKRRSIHGEPLVPVRECEVPAESTAGRPAASLGSKASTRINMPRKPRRRRLLSRKDGSVRRDRWYQGVSRLAAARAVAGAKRGTNQSRMRRDELPLERPGQRPGLSIVQEGDLNNSLEQLGPGAGRQGLREQHSPNRSKSDIGLAAPSRQVVAHVRHQSAEFYKVLPHKSVADAPAFLEVPRPVRVSVKSDDLIQQLLALVAGPVELRANKRVDEGLQVGVRRPRNRRDRVCVTALLAGLNSAALRRKLIIKLRANLIFNIVEAFQLLKLVGPERCGDVLRRNASSSQVMAESRAVLRRKERRLTVALAHEVLLPLPDHAVLASFAKPLYSLGLRRPIVGMAVVFNTVMSRSVYTFRFILKRKSALQPLPTSAPSQYTCGYVPGSCTSSLTPLDTCMPALPNTVSNCLNVERCFGGGYSTTSSMLDSNCRLAGLSWFSRYCGIGRRLQMVTSGNMVSTPSLRMSVLNWSQAELVHSQQLAECREAFAMLDKDGAGQLPAESLGRLIRMIGQNPSDAEVRELAAGLHGSGSPSAITCDDFCDAVSRRLHSSSASSSSSGRRPATELEEAFRALDRRLTGRLAATRLRALLTSMGEPLSPAEVDELLLMAKPASATSSGGEKEAAVGQDDSELFIDYRSLARRLLANLTLPPEMPLPAEKSFSLAPVSTAAVVRLAQQSPGGKALGPDEVPIEALRIHCVASEVARVMDRVLFGEEAPNEWTTAHIVAVPKKPDTTRLEEHRGICLQSCAAKLFNRMLLSRLQPVLDPYLRPEQNGFRPHRGTATELPRCQQFVYLYLGGLVPSVREDLRRRRGLAWAAFRSGGVVPGGYRETVLLYNAETWTLTESLEQQVDAAHAGLLRAAFKIGYERVTNAAFVYPRPGLRRAL</sequence>
<keyword evidence="1" id="KW-0677">Repeat</keyword>
<organism evidence="4 5">
    <name type="scientific">Macrostomum lignano</name>
    <dbReference type="NCBI Taxonomy" id="282301"/>
    <lineage>
        <taxon>Eukaryota</taxon>
        <taxon>Metazoa</taxon>
        <taxon>Spiralia</taxon>
        <taxon>Lophotrochozoa</taxon>
        <taxon>Platyhelminthes</taxon>
        <taxon>Rhabditophora</taxon>
        <taxon>Macrostomorpha</taxon>
        <taxon>Macrostomida</taxon>
        <taxon>Macrostomidae</taxon>
        <taxon>Macrostomum</taxon>
    </lineage>
</organism>
<dbReference type="Gene3D" id="1.10.287.3700">
    <property type="match status" value="1"/>
</dbReference>
<dbReference type="GO" id="GO:0005509">
    <property type="term" value="F:calcium ion binding"/>
    <property type="evidence" value="ECO:0007669"/>
    <property type="project" value="InterPro"/>
</dbReference>
<dbReference type="Proteomes" id="UP000095280">
    <property type="component" value="Unplaced"/>
</dbReference>
<proteinExistence type="predicted"/>
<evidence type="ECO:0000313" key="5">
    <source>
        <dbReference type="WBParaSite" id="maker-uti_cns_0007513-snap-gene-0.2-mRNA-1"/>
    </source>
</evidence>
<dbReference type="InterPro" id="IPR050230">
    <property type="entry name" value="CALM/Myosin/TropC-like"/>
</dbReference>
<feature type="compositionally biased region" description="Basic and acidic residues" evidence="2">
    <location>
        <begin position="1363"/>
        <end position="1375"/>
    </location>
</feature>
<dbReference type="InterPro" id="IPR011992">
    <property type="entry name" value="EF-hand-dom_pair"/>
</dbReference>
<dbReference type="PROSITE" id="PS50222">
    <property type="entry name" value="EF_HAND_2"/>
    <property type="match status" value="1"/>
</dbReference>
<dbReference type="Pfam" id="PF18101">
    <property type="entry name" value="Pan3_CK"/>
    <property type="match status" value="1"/>
</dbReference>
<evidence type="ECO:0000256" key="1">
    <source>
        <dbReference type="ARBA" id="ARBA00022737"/>
    </source>
</evidence>
<dbReference type="WBParaSite" id="maker-uti_cns_0007513-snap-gene-0.2-mRNA-1">
    <property type="protein sequence ID" value="maker-uti_cns_0007513-snap-gene-0.2-mRNA-1"/>
    <property type="gene ID" value="maker-uti_cns_0007513-snap-gene-0.2"/>
</dbReference>
<feature type="region of interest" description="Disordered" evidence="2">
    <location>
        <begin position="1312"/>
        <end position="1377"/>
    </location>
</feature>
<dbReference type="PANTHER" id="PTHR23048:SF0">
    <property type="entry name" value="CALMODULIN LIKE 3"/>
    <property type="match status" value="1"/>
</dbReference>
<keyword evidence="4" id="KW-1185">Reference proteome</keyword>
<evidence type="ECO:0000259" key="3">
    <source>
        <dbReference type="PROSITE" id="PS50222"/>
    </source>
</evidence>